<reference evidence="1 2" key="1">
    <citation type="journal article" date="2018" name="Environ. Microbiol.">
        <title>Isolation and genomic characterization of Novimethylophilus kurashikiensis gen. nov. sp. nov., a new lanthanide-dependent methylotrophic species of Methylophilaceae.</title>
        <authorList>
            <person name="Lv H."/>
            <person name="Sahin N."/>
            <person name="Tani A."/>
        </authorList>
    </citation>
    <scope>NUCLEOTIDE SEQUENCE [LARGE SCALE GENOMIC DNA]</scope>
    <source>
        <strain evidence="1 2">La2-4</strain>
    </source>
</reference>
<dbReference type="AlphaFoldDB" id="A0A2R5F9G5"/>
<accession>A0A2R5F9G5</accession>
<dbReference type="Proteomes" id="UP000245081">
    <property type="component" value="Unassembled WGS sequence"/>
</dbReference>
<sequence length="288" mass="31135">MQNRGNKMSQYNVALSLNINTELSDKEVGALVTMMLQLGATKAGELVRVAENATNPDSLAYDPKALAASPDLLAIADSGFAVQAVNNYVSPYAPNTLVIIGTNADGKVVIQGSRSSEDANKDFFIMDSALELSQAVELRNVDFDEHKIGGLLVRPATRGARHQVMRKALASLAAVGDVYTDAYEAEGFVKAAENLGVLALELAAEDETMEQGMLHCNGACVEIVDVRADGSFEVKGVKFTPDDKWTVFVKSHNAEYPVTMYDCEQDIFGVLTDAKQFYNNCLTQAKTH</sequence>
<protein>
    <submittedName>
        <fullName evidence="1">Pyruvate dehydrogenase E1 component</fullName>
    </submittedName>
</protein>
<gene>
    <name evidence="1" type="ORF">NMK_2058</name>
</gene>
<proteinExistence type="predicted"/>
<dbReference type="EMBL" id="BDOQ01000007">
    <property type="protein sequence ID" value="GBG14459.1"/>
    <property type="molecule type" value="Genomic_DNA"/>
</dbReference>
<organism evidence="1 2">
    <name type="scientific">Novimethylophilus kurashikiensis</name>
    <dbReference type="NCBI Taxonomy" id="1825523"/>
    <lineage>
        <taxon>Bacteria</taxon>
        <taxon>Pseudomonadati</taxon>
        <taxon>Pseudomonadota</taxon>
        <taxon>Betaproteobacteria</taxon>
        <taxon>Nitrosomonadales</taxon>
        <taxon>Methylophilaceae</taxon>
        <taxon>Novimethylophilus</taxon>
    </lineage>
</organism>
<name>A0A2R5F9G5_9PROT</name>
<comment type="caution">
    <text evidence="1">The sequence shown here is derived from an EMBL/GenBank/DDBJ whole genome shotgun (WGS) entry which is preliminary data.</text>
</comment>
<keyword evidence="2" id="KW-1185">Reference proteome</keyword>
<keyword evidence="1" id="KW-0670">Pyruvate</keyword>
<evidence type="ECO:0000313" key="1">
    <source>
        <dbReference type="EMBL" id="GBG14459.1"/>
    </source>
</evidence>
<evidence type="ECO:0000313" key="2">
    <source>
        <dbReference type="Proteomes" id="UP000245081"/>
    </source>
</evidence>